<dbReference type="PROSITE" id="PS00160">
    <property type="entry name" value="ALDOLASE_KDPG_KHG_2"/>
    <property type="match status" value="1"/>
</dbReference>
<dbReference type="RefSeq" id="WP_210116830.1">
    <property type="nucleotide sequence ID" value="NZ_CP054257.1"/>
</dbReference>
<keyword evidence="7" id="KW-0704">Schiff base</keyword>
<dbReference type="EC" id="4.1.2.14" evidence="5"/>
<dbReference type="NCBIfam" id="TIGR01182">
    <property type="entry name" value="eda"/>
    <property type="match status" value="1"/>
</dbReference>
<reference evidence="9" key="1">
    <citation type="submission" date="2020-05" db="EMBL/GenBank/DDBJ databases">
        <authorList>
            <person name="Zeng H."/>
            <person name="Chan Y.K."/>
            <person name="Watt R.M."/>
        </authorList>
    </citation>
    <scope>NUCLEOTIDE SEQUENCE</scope>
    <source>
        <strain evidence="9">ATCC 700773</strain>
    </source>
</reference>
<evidence type="ECO:0000256" key="4">
    <source>
        <dbReference type="ARBA" id="ARBA00011233"/>
    </source>
</evidence>
<keyword evidence="8" id="KW-0119">Carbohydrate metabolism</keyword>
<evidence type="ECO:0000313" key="9">
    <source>
        <dbReference type="EMBL" id="QTQ12116.1"/>
    </source>
</evidence>
<evidence type="ECO:0000256" key="8">
    <source>
        <dbReference type="ARBA" id="ARBA00023277"/>
    </source>
</evidence>
<accession>A0A975F048</accession>
<dbReference type="EMBL" id="CP054257">
    <property type="protein sequence ID" value="QTQ12116.1"/>
    <property type="molecule type" value="Genomic_DNA"/>
</dbReference>
<dbReference type="PANTHER" id="PTHR30246">
    <property type="entry name" value="2-KETO-3-DEOXY-6-PHOSPHOGLUCONATE ALDOLASE"/>
    <property type="match status" value="1"/>
</dbReference>
<evidence type="ECO:0000256" key="6">
    <source>
        <dbReference type="ARBA" id="ARBA00023239"/>
    </source>
</evidence>
<comment type="pathway">
    <text evidence="2">Carbohydrate acid metabolism; 2-dehydro-3-deoxy-D-gluconate degradation; D-glyceraldehyde 3-phosphate and pyruvate from 2-dehydro-3-deoxy-D-gluconate: step 2/2.</text>
</comment>
<dbReference type="SUPFAM" id="SSF51569">
    <property type="entry name" value="Aldolase"/>
    <property type="match status" value="1"/>
</dbReference>
<organism evidence="9 10">
    <name type="scientific">Treponema parvum</name>
    <dbReference type="NCBI Taxonomy" id="138851"/>
    <lineage>
        <taxon>Bacteria</taxon>
        <taxon>Pseudomonadati</taxon>
        <taxon>Spirochaetota</taxon>
        <taxon>Spirochaetia</taxon>
        <taxon>Spirochaetales</taxon>
        <taxon>Treponemataceae</taxon>
        <taxon>Treponema</taxon>
    </lineage>
</organism>
<evidence type="ECO:0000256" key="1">
    <source>
        <dbReference type="ARBA" id="ARBA00000654"/>
    </source>
</evidence>
<evidence type="ECO:0000256" key="7">
    <source>
        <dbReference type="ARBA" id="ARBA00023270"/>
    </source>
</evidence>
<evidence type="ECO:0000256" key="3">
    <source>
        <dbReference type="ARBA" id="ARBA00006906"/>
    </source>
</evidence>
<comment type="subunit">
    <text evidence="4">Homotrimer.</text>
</comment>
<gene>
    <name evidence="9" type="primary">eda</name>
    <name evidence="9" type="ORF">HRI96_07865</name>
</gene>
<dbReference type="NCBIfam" id="NF004325">
    <property type="entry name" value="PRK05718.1"/>
    <property type="match status" value="1"/>
</dbReference>
<evidence type="ECO:0000313" key="10">
    <source>
        <dbReference type="Proteomes" id="UP000671995"/>
    </source>
</evidence>
<dbReference type="Gene3D" id="3.20.20.70">
    <property type="entry name" value="Aldolase class I"/>
    <property type="match status" value="1"/>
</dbReference>
<dbReference type="InterPro" id="IPR031338">
    <property type="entry name" value="KDPG/KHG_AS_2"/>
</dbReference>
<evidence type="ECO:0000256" key="5">
    <source>
        <dbReference type="ARBA" id="ARBA00013063"/>
    </source>
</evidence>
<proteinExistence type="inferred from homology"/>
<sequence length="208" mass="22298">MKKDVFETMAKVKVVPVIKIDDLKNTLPLIDALVAGGLPIAEITFRSPVAAEAIKIVAKERPDVLTLAGTVLTLEQAEKAVNSGASAIVAPGYYPELGEWCAKKGIPYCPGVNSPSQMELALRNGLEVVKFFPAEQSGGADFIKAVGAVYPLKFMPTGGVTQKNIKDYLALKNVLCCGGSWMVKADLINEGKFDEITRLTKEAMSLVK</sequence>
<evidence type="ECO:0000256" key="2">
    <source>
        <dbReference type="ARBA" id="ARBA00004736"/>
    </source>
</evidence>
<dbReference type="GO" id="GO:0008675">
    <property type="term" value="F:2-dehydro-3-deoxy-phosphogluconate aldolase activity"/>
    <property type="evidence" value="ECO:0007669"/>
    <property type="project" value="UniProtKB-EC"/>
</dbReference>
<reference evidence="9" key="2">
    <citation type="journal article" date="2021" name="Microbiol. Resour. Announc.">
        <title>Complete Genome Sequences of Three Human Oral Treponema parvum Isolates.</title>
        <authorList>
            <person name="Zeng H."/>
            <person name="Watt R.M."/>
        </authorList>
    </citation>
    <scope>NUCLEOTIDE SEQUENCE</scope>
    <source>
        <strain evidence="9">ATCC 700773</strain>
    </source>
</reference>
<name>A0A975F048_9SPIR</name>
<dbReference type="Proteomes" id="UP000671995">
    <property type="component" value="Chromosome"/>
</dbReference>
<dbReference type="InterPro" id="IPR031337">
    <property type="entry name" value="KDPG/KHG_AS_1"/>
</dbReference>
<dbReference type="Pfam" id="PF01081">
    <property type="entry name" value="Aldolase"/>
    <property type="match status" value="1"/>
</dbReference>
<dbReference type="InterPro" id="IPR000887">
    <property type="entry name" value="Aldlse_KDPG_KHG"/>
</dbReference>
<dbReference type="AlphaFoldDB" id="A0A975F048"/>
<comment type="catalytic activity">
    <reaction evidence="1">
        <text>2-dehydro-3-deoxy-6-phospho-D-gluconate = D-glyceraldehyde 3-phosphate + pyruvate</text>
        <dbReference type="Rhea" id="RHEA:17089"/>
        <dbReference type="ChEBI" id="CHEBI:15361"/>
        <dbReference type="ChEBI" id="CHEBI:57569"/>
        <dbReference type="ChEBI" id="CHEBI:59776"/>
        <dbReference type="EC" id="4.1.2.14"/>
    </reaction>
</comment>
<dbReference type="InterPro" id="IPR013785">
    <property type="entry name" value="Aldolase_TIM"/>
</dbReference>
<dbReference type="CDD" id="cd00452">
    <property type="entry name" value="KDPG_aldolase"/>
    <property type="match status" value="1"/>
</dbReference>
<comment type="similarity">
    <text evidence="3">Belongs to the KHG/KDPG aldolase family.</text>
</comment>
<keyword evidence="6 9" id="KW-0456">Lyase</keyword>
<protein>
    <recommendedName>
        <fullName evidence="5">2-dehydro-3-deoxy-phosphogluconate aldolase</fullName>
        <ecNumber evidence="5">4.1.2.14</ecNumber>
    </recommendedName>
</protein>
<dbReference type="PANTHER" id="PTHR30246:SF1">
    <property type="entry name" value="2-DEHYDRO-3-DEOXY-6-PHOSPHOGALACTONATE ALDOLASE-RELATED"/>
    <property type="match status" value="1"/>
</dbReference>
<dbReference type="PROSITE" id="PS00159">
    <property type="entry name" value="ALDOLASE_KDPG_KHG_1"/>
    <property type="match status" value="1"/>
</dbReference>